<sequence length="364" mass="41486">MPKRNRNGAGSIVYEPERKKYRAYITDALGKRISKRFDSSDEADMWLSQIKLDLYNNAYIPKSNITVGEWVLEYLSTYCAPNIRAKTLIRYMQTARHLEPISGILLQELDARQVQYFYNNLPKMSDSSKNKIHKLLKAAITKAHILELVKKNIMNAIPAPKVSKPKIEIFKSEELQAISEVLKTNSTYRRYYLLFLLTINTGMRLGEVLGLKRKCVFDDYVVINNSLQDINGKMVDTPPKTAAGEREITITRDLSSDLKKRFNSGKIVSFDGYIFQSKNGTPLRPNQIERAWKSILLLASVPHKKFHVLRHTHATQLLANGVPLLEVSKRLGHSRASHTLDLYGHAIPGYDASLPNKISKIFNL</sequence>
<dbReference type="Gene3D" id="1.10.150.130">
    <property type="match status" value="1"/>
</dbReference>
<dbReference type="InterPro" id="IPR002104">
    <property type="entry name" value="Integrase_catalytic"/>
</dbReference>
<dbReference type="SUPFAM" id="SSF56349">
    <property type="entry name" value="DNA breaking-rejoining enzymes"/>
    <property type="match status" value="1"/>
</dbReference>
<proteinExistence type="inferred from homology"/>
<dbReference type="PANTHER" id="PTHR30349:SF64">
    <property type="entry name" value="PROPHAGE INTEGRASE INTD-RELATED"/>
    <property type="match status" value="1"/>
</dbReference>
<dbReference type="AlphaFoldDB" id="R6IK00"/>
<keyword evidence="3" id="KW-0233">DNA recombination</keyword>
<dbReference type="GO" id="GO:0006310">
    <property type="term" value="P:DNA recombination"/>
    <property type="evidence" value="ECO:0007669"/>
    <property type="project" value="UniProtKB-KW"/>
</dbReference>
<dbReference type="PROSITE" id="PS51900">
    <property type="entry name" value="CB"/>
    <property type="match status" value="1"/>
</dbReference>
<accession>R6IK00</accession>
<dbReference type="InterPro" id="IPR010998">
    <property type="entry name" value="Integrase_recombinase_N"/>
</dbReference>
<dbReference type="STRING" id="1262914.BN533_00811"/>
<dbReference type="InterPro" id="IPR013762">
    <property type="entry name" value="Integrase-like_cat_sf"/>
</dbReference>
<dbReference type="InterPro" id="IPR044068">
    <property type="entry name" value="CB"/>
</dbReference>
<comment type="similarity">
    <text evidence="1">Belongs to the 'phage' integrase family.</text>
</comment>
<feature type="domain" description="Core-binding (CB)" evidence="6">
    <location>
        <begin position="65"/>
        <end position="144"/>
    </location>
</feature>
<dbReference type="InterPro" id="IPR011010">
    <property type="entry name" value="DNA_brk_join_enz"/>
</dbReference>
<dbReference type="eggNOG" id="COG0582">
    <property type="taxonomic scope" value="Bacteria"/>
</dbReference>
<dbReference type="GO" id="GO:0015074">
    <property type="term" value="P:DNA integration"/>
    <property type="evidence" value="ECO:0007669"/>
    <property type="project" value="InterPro"/>
</dbReference>
<evidence type="ECO:0000256" key="2">
    <source>
        <dbReference type="ARBA" id="ARBA00023125"/>
    </source>
</evidence>
<name>R6IK00_9FIRM</name>
<feature type="domain" description="Tyr recombinase" evidence="5">
    <location>
        <begin position="165"/>
        <end position="356"/>
    </location>
</feature>
<organism evidence="7">
    <name type="scientific">Phascolarctobacterium faecium</name>
    <dbReference type="NCBI Taxonomy" id="33025"/>
    <lineage>
        <taxon>Bacteria</taxon>
        <taxon>Bacillati</taxon>
        <taxon>Bacillota</taxon>
        <taxon>Negativicutes</taxon>
        <taxon>Acidaminococcales</taxon>
        <taxon>Acidaminococcaceae</taxon>
        <taxon>Phascolarctobacterium</taxon>
    </lineage>
</organism>
<evidence type="ECO:0000256" key="4">
    <source>
        <dbReference type="PROSITE-ProRule" id="PRU01248"/>
    </source>
</evidence>
<comment type="caution">
    <text evidence="7">The sequence shown here is derived from an EMBL/GenBank/DDBJ whole genome shotgun (WGS) entry which is preliminary data.</text>
</comment>
<dbReference type="HOGENOM" id="CLU_027562_17_1_9"/>
<dbReference type="PROSITE" id="PS51898">
    <property type="entry name" value="TYR_RECOMBINASE"/>
    <property type="match status" value="1"/>
</dbReference>
<dbReference type="InterPro" id="IPR050090">
    <property type="entry name" value="Tyrosine_recombinase_XerCD"/>
</dbReference>
<keyword evidence="2 4" id="KW-0238">DNA-binding</keyword>
<gene>
    <name evidence="7" type="ORF">BN533_00811</name>
</gene>
<dbReference type="GO" id="GO:0003677">
    <property type="term" value="F:DNA binding"/>
    <property type="evidence" value="ECO:0007669"/>
    <property type="project" value="UniProtKB-UniRule"/>
</dbReference>
<dbReference type="Pfam" id="PF00589">
    <property type="entry name" value="Phage_integrase"/>
    <property type="match status" value="1"/>
</dbReference>
<dbReference type="EMBL" id="CBDS010000052">
    <property type="protein sequence ID" value="CDB45686.1"/>
    <property type="molecule type" value="Genomic_DNA"/>
</dbReference>
<dbReference type="RefSeq" id="WP_021717713.1">
    <property type="nucleotide sequence ID" value="NZ_FR885222.1"/>
</dbReference>
<evidence type="ECO:0000259" key="6">
    <source>
        <dbReference type="PROSITE" id="PS51900"/>
    </source>
</evidence>
<evidence type="ECO:0000259" key="5">
    <source>
        <dbReference type="PROSITE" id="PS51898"/>
    </source>
</evidence>
<dbReference type="PANTHER" id="PTHR30349">
    <property type="entry name" value="PHAGE INTEGRASE-RELATED"/>
    <property type="match status" value="1"/>
</dbReference>
<dbReference type="Gene3D" id="1.10.443.10">
    <property type="entry name" value="Intergrase catalytic core"/>
    <property type="match status" value="1"/>
</dbReference>
<reference evidence="7" key="1">
    <citation type="submission" date="2012-11" db="EMBL/GenBank/DDBJ databases">
        <title>Dependencies among metagenomic species, viruses, plasmids and units of genetic variation.</title>
        <authorList>
            <person name="Nielsen H.B."/>
            <person name="Almeida M."/>
            <person name="Juncker A.S."/>
            <person name="Rasmussen S."/>
            <person name="Li J."/>
            <person name="Sunagawa S."/>
            <person name="Plichta D."/>
            <person name="Gautier L."/>
            <person name="Le Chatelier E."/>
            <person name="Peletier E."/>
            <person name="Bonde I."/>
            <person name="Nielsen T."/>
            <person name="Manichanh C."/>
            <person name="Arumugam M."/>
            <person name="Batto J."/>
            <person name="Santos M.B.Q.D."/>
            <person name="Blom N."/>
            <person name="Borruel N."/>
            <person name="Burgdorf K.S."/>
            <person name="Boumezbeur F."/>
            <person name="Casellas F."/>
            <person name="Dore J."/>
            <person name="Guarner F."/>
            <person name="Hansen T."/>
            <person name="Hildebrand F."/>
            <person name="Kaas R.S."/>
            <person name="Kennedy S."/>
            <person name="Kristiansen K."/>
            <person name="Kultima J.R."/>
            <person name="Leonard P."/>
            <person name="Levenez F."/>
            <person name="Lund O."/>
            <person name="Moumen B."/>
            <person name="Le Paslier D."/>
            <person name="Pons N."/>
            <person name="Pedersen O."/>
            <person name="Prifti E."/>
            <person name="Qin J."/>
            <person name="Raes J."/>
            <person name="Tap J."/>
            <person name="Tims S."/>
            <person name="Ussery D.W."/>
            <person name="Yamada T."/>
            <person name="MetaHit consortium"/>
            <person name="Renault P."/>
            <person name="Sicheritz-Ponten T."/>
            <person name="Bork P."/>
            <person name="Wang J."/>
            <person name="Brunak S."/>
            <person name="Ehrlich S.D."/>
        </authorList>
    </citation>
    <scope>NUCLEOTIDE SEQUENCE [LARGE SCALE GENOMIC DNA]</scope>
</reference>
<evidence type="ECO:0000313" key="7">
    <source>
        <dbReference type="EMBL" id="CDB45686.1"/>
    </source>
</evidence>
<dbReference type="CDD" id="cd01189">
    <property type="entry name" value="INT_ICEBs1_C_like"/>
    <property type="match status" value="1"/>
</dbReference>
<evidence type="ECO:0000256" key="1">
    <source>
        <dbReference type="ARBA" id="ARBA00008857"/>
    </source>
</evidence>
<evidence type="ECO:0000256" key="3">
    <source>
        <dbReference type="ARBA" id="ARBA00023172"/>
    </source>
</evidence>
<protein>
    <submittedName>
        <fullName evidence="7">Integrase family protein</fullName>
    </submittedName>
</protein>